<dbReference type="SUPFAM" id="SSF56176">
    <property type="entry name" value="FAD-binding/transporter-associated domain-like"/>
    <property type="match status" value="1"/>
</dbReference>
<dbReference type="PIRSF" id="PIRSF000136">
    <property type="entry name" value="LGO_GLO"/>
    <property type="match status" value="1"/>
</dbReference>
<protein>
    <submittedName>
        <fullName evidence="3">FAD-binding protein</fullName>
    </submittedName>
</protein>
<dbReference type="PANTHER" id="PTHR43762">
    <property type="entry name" value="L-GULONOLACTONE OXIDASE"/>
    <property type="match status" value="1"/>
</dbReference>
<dbReference type="InterPro" id="IPR036318">
    <property type="entry name" value="FAD-bd_PCMH-like_sf"/>
</dbReference>
<dbReference type="Pfam" id="PF01565">
    <property type="entry name" value="FAD_binding_4"/>
    <property type="match status" value="1"/>
</dbReference>
<dbReference type="Proteomes" id="UP000588586">
    <property type="component" value="Unassembled WGS sequence"/>
</dbReference>
<dbReference type="GO" id="GO:0071949">
    <property type="term" value="F:FAD binding"/>
    <property type="evidence" value="ECO:0007669"/>
    <property type="project" value="InterPro"/>
</dbReference>
<dbReference type="InterPro" id="IPR016166">
    <property type="entry name" value="FAD-bd_PCMH"/>
</dbReference>
<dbReference type="InterPro" id="IPR016167">
    <property type="entry name" value="FAD-bd_PCMH_sub1"/>
</dbReference>
<dbReference type="Gene3D" id="1.10.45.10">
    <property type="entry name" value="Vanillyl-alcohol Oxidase, Chain A, domain 4"/>
    <property type="match status" value="1"/>
</dbReference>
<dbReference type="EMBL" id="JABEPQ010000001">
    <property type="protein sequence ID" value="NNM44984.1"/>
    <property type="molecule type" value="Genomic_DNA"/>
</dbReference>
<dbReference type="InterPro" id="IPR016169">
    <property type="entry name" value="FAD-bd_PCMH_sub2"/>
</dbReference>
<keyword evidence="4" id="KW-1185">Reference proteome</keyword>
<comment type="caution">
    <text evidence="3">The sequence shown here is derived from an EMBL/GenBank/DDBJ whole genome shotgun (WGS) entry which is preliminary data.</text>
</comment>
<dbReference type="Pfam" id="PF04030">
    <property type="entry name" value="ALO"/>
    <property type="match status" value="1"/>
</dbReference>
<dbReference type="InterPro" id="IPR007173">
    <property type="entry name" value="ALO_C"/>
</dbReference>
<feature type="domain" description="FAD-binding PCMH-type" evidence="2">
    <location>
        <begin position="12"/>
        <end position="182"/>
    </location>
</feature>
<dbReference type="GO" id="GO:0080049">
    <property type="term" value="F:L-gulono-1,4-lactone dehydrogenase activity"/>
    <property type="evidence" value="ECO:0007669"/>
    <property type="project" value="TreeGrafter"/>
</dbReference>
<accession>A0A849HEE3</accession>
<keyword evidence="1" id="KW-0560">Oxidoreductase</keyword>
<name>A0A849HEE3_9MICO</name>
<evidence type="ECO:0000259" key="2">
    <source>
        <dbReference type="PROSITE" id="PS51387"/>
    </source>
</evidence>
<dbReference type="InterPro" id="IPR010031">
    <property type="entry name" value="FAD_lactone_oxidase-like"/>
</dbReference>
<dbReference type="InterPro" id="IPR006094">
    <property type="entry name" value="Oxid_FAD_bind_N"/>
</dbReference>
<reference evidence="3 4" key="1">
    <citation type="submission" date="2020-04" db="EMBL/GenBank/DDBJ databases">
        <title>Knoellia sp. isolate from air conditioner.</title>
        <authorList>
            <person name="Chea S."/>
            <person name="Kim D.-U."/>
        </authorList>
    </citation>
    <scope>NUCLEOTIDE SEQUENCE [LARGE SCALE GENOMIC DNA]</scope>
    <source>
        <strain evidence="3 4">DB2414S</strain>
    </source>
</reference>
<dbReference type="GO" id="GO:0016020">
    <property type="term" value="C:membrane"/>
    <property type="evidence" value="ECO:0007669"/>
    <property type="project" value="InterPro"/>
</dbReference>
<dbReference type="Gene3D" id="3.30.465.10">
    <property type="match status" value="1"/>
</dbReference>
<evidence type="ECO:0000313" key="3">
    <source>
        <dbReference type="EMBL" id="NNM44984.1"/>
    </source>
</evidence>
<organism evidence="3 4">
    <name type="scientific">Knoellia koreensis</name>
    <dbReference type="NCBI Taxonomy" id="2730921"/>
    <lineage>
        <taxon>Bacteria</taxon>
        <taxon>Bacillati</taxon>
        <taxon>Actinomycetota</taxon>
        <taxon>Actinomycetes</taxon>
        <taxon>Micrococcales</taxon>
        <taxon>Intrasporangiaceae</taxon>
        <taxon>Knoellia</taxon>
    </lineage>
</organism>
<evidence type="ECO:0000256" key="1">
    <source>
        <dbReference type="ARBA" id="ARBA00023002"/>
    </source>
</evidence>
<dbReference type="PROSITE" id="PS51387">
    <property type="entry name" value="FAD_PCMH"/>
    <property type="match status" value="1"/>
</dbReference>
<dbReference type="AlphaFoldDB" id="A0A849HEE3"/>
<dbReference type="PANTHER" id="PTHR43762:SF1">
    <property type="entry name" value="D-ARABINONO-1,4-LACTONE OXIDASE"/>
    <property type="match status" value="1"/>
</dbReference>
<dbReference type="GO" id="GO:0003885">
    <property type="term" value="F:D-arabinono-1,4-lactone oxidase activity"/>
    <property type="evidence" value="ECO:0007669"/>
    <property type="project" value="InterPro"/>
</dbReference>
<dbReference type="Gene3D" id="3.30.70.2520">
    <property type="match status" value="1"/>
</dbReference>
<dbReference type="RefSeq" id="WP_171242063.1">
    <property type="nucleotide sequence ID" value="NZ_JABEPQ010000001.1"/>
</dbReference>
<dbReference type="InterPro" id="IPR016171">
    <property type="entry name" value="Vanillyl_alc_oxidase_C-sub2"/>
</dbReference>
<evidence type="ECO:0000313" key="4">
    <source>
        <dbReference type="Proteomes" id="UP000588586"/>
    </source>
</evidence>
<dbReference type="NCBIfam" id="TIGR01679">
    <property type="entry name" value="bact_FAD_ox"/>
    <property type="match status" value="1"/>
</dbReference>
<gene>
    <name evidence="3" type="ORF">HJG52_03060</name>
</gene>
<proteinExistence type="predicted"/>
<sequence length="433" mass="47130">MTTTWQNWGRSVRAEPVEVAQPGSVGEVVEVVRGARERGLTVRPVGAGHSFTAIAATDGVLLDLSRLSGVLEADIGSGRVRLGAGTHLHQLPDLLGPLGLALENMGDIDQQTIAGAISTGTHGTGATFRGLAAQVVGVTLITASGDILEVGEESNADLLPAVALGLGALGILVDVTVQCVPAFLLRAHESSAGLEDVLSNFDEFAVADHFECYWFPGTSRVQTKTNTRVPIDVPHRPPGRVARTLDQRVVQNGLLRAVCEIGVAAPRFTPPLNRLATRVLGEKVYTDRSHAVFTSPRHVRFRESEYAVPRAALPEAVRALRTLVERNAWRISFPVEIRAAAADDLWLSTAHGRDSGYIAVHRYWKEDYVPYFRAFDTLMRDFEGRPHWGKLHFQDSESLAGVYPKLGDFAAVRDRLDPNRLFGNAYLRKVLGE</sequence>
<dbReference type="Gene3D" id="3.30.43.10">
    <property type="entry name" value="Uridine Diphospho-n-acetylenolpyruvylglucosamine Reductase, domain 2"/>
    <property type="match status" value="1"/>
</dbReference>